<evidence type="ECO:0000313" key="1">
    <source>
        <dbReference type="EMBL" id="GIY27734.1"/>
    </source>
</evidence>
<proteinExistence type="predicted"/>
<name>A0AAV4S341_9ARAC</name>
<organism evidence="1 2">
    <name type="scientific">Caerostris darwini</name>
    <dbReference type="NCBI Taxonomy" id="1538125"/>
    <lineage>
        <taxon>Eukaryota</taxon>
        <taxon>Metazoa</taxon>
        <taxon>Ecdysozoa</taxon>
        <taxon>Arthropoda</taxon>
        <taxon>Chelicerata</taxon>
        <taxon>Arachnida</taxon>
        <taxon>Araneae</taxon>
        <taxon>Araneomorphae</taxon>
        <taxon>Entelegynae</taxon>
        <taxon>Araneoidea</taxon>
        <taxon>Araneidae</taxon>
        <taxon>Caerostris</taxon>
    </lineage>
</organism>
<dbReference type="Proteomes" id="UP001054837">
    <property type="component" value="Unassembled WGS sequence"/>
</dbReference>
<keyword evidence="2" id="KW-1185">Reference proteome</keyword>
<sequence>MISAKSEKGNNSALRAFLERRVVLCGGSECLRDNSKKKIIYKMNFTISFHQILPGVPGAVSVTEKIIPGFSLGDMNLCIQKGHGRKAFKREKLLPV</sequence>
<evidence type="ECO:0000313" key="2">
    <source>
        <dbReference type="Proteomes" id="UP001054837"/>
    </source>
</evidence>
<dbReference type="EMBL" id="BPLQ01007073">
    <property type="protein sequence ID" value="GIY27734.1"/>
    <property type="molecule type" value="Genomic_DNA"/>
</dbReference>
<reference evidence="1 2" key="1">
    <citation type="submission" date="2021-06" db="EMBL/GenBank/DDBJ databases">
        <title>Caerostris darwini draft genome.</title>
        <authorList>
            <person name="Kono N."/>
            <person name="Arakawa K."/>
        </authorList>
    </citation>
    <scope>NUCLEOTIDE SEQUENCE [LARGE SCALE GENOMIC DNA]</scope>
</reference>
<accession>A0AAV4S341</accession>
<comment type="caution">
    <text evidence="1">The sequence shown here is derived from an EMBL/GenBank/DDBJ whole genome shotgun (WGS) entry which is preliminary data.</text>
</comment>
<protein>
    <submittedName>
        <fullName evidence="1">Uncharacterized protein</fullName>
    </submittedName>
</protein>
<gene>
    <name evidence="1" type="ORF">CDAR_238031</name>
</gene>
<dbReference type="AlphaFoldDB" id="A0AAV4S341"/>